<evidence type="ECO:0000313" key="2">
    <source>
        <dbReference type="Proteomes" id="UP001073122"/>
    </source>
</evidence>
<accession>A0ABT3XVM2</accession>
<dbReference type="Proteomes" id="UP001073122">
    <property type="component" value="Unassembled WGS sequence"/>
</dbReference>
<sequence>MAAKGAFLNHALDLPHYPTKTFCGATPMNVALNDEVRTFLATQKVLPGERAAYSLFLETRGNDAAAVADLIKQYKNTSQAEAAAYLQTVKKTLDETYEKIDGKYVIYRPLFLTNVANEADAKAIKVAFNKYNCKLTMI</sequence>
<name>A0ABT3XVM2_9FLAO</name>
<comment type="caution">
    <text evidence="1">The sequence shown here is derived from an EMBL/GenBank/DDBJ whole genome shotgun (WGS) entry which is preliminary data.</text>
</comment>
<organism evidence="1 2">
    <name type="scientific">Chryseobacterium formosus</name>
    <dbReference type="NCBI Taxonomy" id="1537363"/>
    <lineage>
        <taxon>Bacteria</taxon>
        <taxon>Pseudomonadati</taxon>
        <taxon>Bacteroidota</taxon>
        <taxon>Flavobacteriia</taxon>
        <taxon>Flavobacteriales</taxon>
        <taxon>Weeksellaceae</taxon>
        <taxon>Chryseobacterium group</taxon>
        <taxon>Chryseobacterium</taxon>
    </lineage>
</organism>
<gene>
    <name evidence="1" type="ORF">OF897_17340</name>
</gene>
<dbReference type="RefSeq" id="WP_267266938.1">
    <property type="nucleotide sequence ID" value="NZ_JAOVZW010000021.1"/>
</dbReference>
<reference evidence="1" key="1">
    <citation type="submission" date="2022-10" db="EMBL/GenBank/DDBJ databases">
        <title>Chryseobacterium sp. nov., a novel bacterial species.</title>
        <authorList>
            <person name="Cao Y."/>
        </authorList>
    </citation>
    <scope>NUCLEOTIDE SEQUENCE</scope>
    <source>
        <strain evidence="1">CCTCC AB2015118</strain>
    </source>
</reference>
<protein>
    <submittedName>
        <fullName evidence="1">Uncharacterized protein</fullName>
    </submittedName>
</protein>
<proteinExistence type="predicted"/>
<dbReference type="EMBL" id="JAOVZW010000021">
    <property type="protein sequence ID" value="MCX8525682.1"/>
    <property type="molecule type" value="Genomic_DNA"/>
</dbReference>
<keyword evidence="2" id="KW-1185">Reference proteome</keyword>
<evidence type="ECO:0000313" key="1">
    <source>
        <dbReference type="EMBL" id="MCX8525682.1"/>
    </source>
</evidence>